<keyword evidence="3" id="KW-1185">Reference proteome</keyword>
<sequence>MRSFACPHCTALIFFQNSVCLNCSSPLGFIREQAAFVRLEPTSYGSLGAVDPDGHTRVVCANLGLTGCNWLAEPGAVDGFCSCCALTQTRPADDDTEGLAAYARTEKAKRRLVFQLDTLGLPTTPRSVDPDGGLAFDMLSSENAPVVTGHDSGLITIDLAEGDDPHREALRTSLGEPYRTLLGHLRHETGHWYFDVLVASDDARLSAFRELFGDERADYAQALQQHYGSERTDQWRPYHVSDYAASHPWEDWAETFAHYLHMTDTLETAYSYGVSVSGPRALEPTSPSTVPSLTSSPQPRYVDFDTLVNSWLSLTAALNAVNRSMGKDDLYPFVLVPTVIAKLRFVARMIGAPS</sequence>
<name>A0ABY4QX08_9ACTN</name>
<dbReference type="EMBL" id="CP097332">
    <property type="protein sequence ID" value="UQX87474.1"/>
    <property type="molecule type" value="Genomic_DNA"/>
</dbReference>
<organism evidence="2 3">
    <name type="scientific">Jatrophihabitans telluris</name>
    <dbReference type="NCBI Taxonomy" id="2038343"/>
    <lineage>
        <taxon>Bacteria</taxon>
        <taxon>Bacillati</taxon>
        <taxon>Actinomycetota</taxon>
        <taxon>Actinomycetes</taxon>
        <taxon>Jatrophihabitantales</taxon>
        <taxon>Jatrophihabitantaceae</taxon>
        <taxon>Jatrophihabitans</taxon>
    </lineage>
</organism>
<proteinExistence type="predicted"/>
<dbReference type="Pfam" id="PF15887">
    <property type="entry name" value="Peptidase_Mx"/>
    <property type="match status" value="1"/>
</dbReference>
<dbReference type="Pfam" id="PF10005">
    <property type="entry name" value="Zn_ribbon_DZR_6"/>
    <property type="match status" value="1"/>
</dbReference>
<reference evidence="2" key="2">
    <citation type="submission" date="2022-05" db="EMBL/GenBank/DDBJ databases">
        <authorList>
            <person name="Kim J.-S."/>
            <person name="Lee K."/>
            <person name="Suh M."/>
            <person name="Eom M."/>
            <person name="Kim J.-S."/>
            <person name="Kim D.-S."/>
            <person name="Ko S.-H."/>
            <person name="Shin Y."/>
            <person name="Lee J.-S."/>
        </authorList>
    </citation>
    <scope>NUCLEOTIDE SEQUENCE</scope>
    <source>
        <strain evidence="2">N237</strain>
    </source>
</reference>
<protein>
    <submittedName>
        <fullName evidence="2">Zinc-binding peptidase</fullName>
    </submittedName>
</protein>
<gene>
    <name evidence="2" type="ORF">M6D93_14350</name>
</gene>
<evidence type="ECO:0000313" key="3">
    <source>
        <dbReference type="Proteomes" id="UP001056336"/>
    </source>
</evidence>
<dbReference type="PIRSF" id="PIRSF012641">
    <property type="entry name" value="UCP012641"/>
    <property type="match status" value="1"/>
</dbReference>
<evidence type="ECO:0000313" key="2">
    <source>
        <dbReference type="EMBL" id="UQX87474.1"/>
    </source>
</evidence>
<feature type="domain" description="Zinc-ribbon" evidence="1">
    <location>
        <begin position="4"/>
        <end position="93"/>
    </location>
</feature>
<dbReference type="InterPro" id="IPR011201">
    <property type="entry name" value="Zinc-ribbon_6_bact"/>
</dbReference>
<accession>A0ABY4QX08</accession>
<dbReference type="InterPro" id="IPR031321">
    <property type="entry name" value="UCP012641"/>
</dbReference>
<evidence type="ECO:0000259" key="1">
    <source>
        <dbReference type="Pfam" id="PF10005"/>
    </source>
</evidence>
<reference evidence="2" key="1">
    <citation type="journal article" date="2018" name="Int. J. Syst. Evol. Microbiol.">
        <title>Jatrophihabitans telluris sp. nov., isolated from sediment soil of lava forest wetlands and the emended description of the genus Jatrophihabitans.</title>
        <authorList>
            <person name="Lee K.C."/>
            <person name="Suh M.K."/>
            <person name="Eom M.K."/>
            <person name="Kim K.K."/>
            <person name="Kim J.S."/>
            <person name="Kim D.S."/>
            <person name="Ko S.H."/>
            <person name="Shin Y.K."/>
            <person name="Lee J.S."/>
        </authorList>
    </citation>
    <scope>NUCLEOTIDE SEQUENCE</scope>
    <source>
        <strain evidence="2">N237</strain>
    </source>
</reference>
<dbReference type="Proteomes" id="UP001056336">
    <property type="component" value="Chromosome"/>
</dbReference>
<dbReference type="RefSeq" id="WP_249770027.1">
    <property type="nucleotide sequence ID" value="NZ_CP097332.1"/>
</dbReference>